<dbReference type="GO" id="GO:0005085">
    <property type="term" value="F:guanyl-nucleotide exchange factor activity"/>
    <property type="evidence" value="ECO:0007669"/>
    <property type="project" value="InterPro"/>
</dbReference>
<keyword evidence="3" id="KW-1133">Transmembrane helix</keyword>
<dbReference type="OrthoDB" id="2272012at2759"/>
<dbReference type="InterPro" id="IPR000219">
    <property type="entry name" value="DH_dom"/>
</dbReference>
<evidence type="ECO:0000259" key="4">
    <source>
        <dbReference type="PROSITE" id="PS50010"/>
    </source>
</evidence>
<dbReference type="Proteomes" id="UP000728032">
    <property type="component" value="Unassembled WGS sequence"/>
</dbReference>
<dbReference type="EMBL" id="CAJPVJ010021043">
    <property type="protein sequence ID" value="CAG2177846.1"/>
    <property type="molecule type" value="Genomic_DNA"/>
</dbReference>
<keyword evidence="3" id="KW-0812">Transmembrane</keyword>
<dbReference type="AlphaFoldDB" id="A0A7R9QXB8"/>
<dbReference type="InterPro" id="IPR035899">
    <property type="entry name" value="DBL_dom_sf"/>
</dbReference>
<feature type="domain" description="DH" evidence="4">
    <location>
        <begin position="83"/>
        <end position="183"/>
    </location>
</feature>
<dbReference type="PROSITE" id="PS50010">
    <property type="entry name" value="DH_2"/>
    <property type="match status" value="1"/>
</dbReference>
<reference evidence="5" key="1">
    <citation type="submission" date="2020-11" db="EMBL/GenBank/DDBJ databases">
        <authorList>
            <person name="Tran Van P."/>
        </authorList>
    </citation>
    <scope>NUCLEOTIDE SEQUENCE</scope>
</reference>
<keyword evidence="2" id="KW-0963">Cytoplasm</keyword>
<evidence type="ECO:0000256" key="2">
    <source>
        <dbReference type="ARBA" id="ARBA00022490"/>
    </source>
</evidence>
<dbReference type="GO" id="GO:0005737">
    <property type="term" value="C:cytoplasm"/>
    <property type="evidence" value="ECO:0007669"/>
    <property type="project" value="UniProtKB-SubCell"/>
</dbReference>
<dbReference type="PANTHER" id="PTHR46006:SF6">
    <property type="entry name" value="INTERSECTIN-2 ISOFORM X1"/>
    <property type="match status" value="1"/>
</dbReference>
<keyword evidence="3" id="KW-0472">Membrane</keyword>
<protein>
    <recommendedName>
        <fullName evidence="4">DH domain-containing protein</fullName>
    </recommendedName>
</protein>
<evidence type="ECO:0000313" key="5">
    <source>
        <dbReference type="EMBL" id="CAD7660710.1"/>
    </source>
</evidence>
<dbReference type="EMBL" id="OC935868">
    <property type="protein sequence ID" value="CAD7660710.1"/>
    <property type="molecule type" value="Genomic_DNA"/>
</dbReference>
<evidence type="ECO:0000256" key="3">
    <source>
        <dbReference type="SAM" id="Phobius"/>
    </source>
</evidence>
<accession>A0A7R9QXB8</accession>
<dbReference type="PANTHER" id="PTHR46006">
    <property type="entry name" value="RHO GUANINE NUCLEOTIDE EXCHANGE FACTOR AT 64C, ISOFORM A"/>
    <property type="match status" value="1"/>
</dbReference>
<dbReference type="GO" id="GO:0035025">
    <property type="term" value="P:positive regulation of Rho protein signal transduction"/>
    <property type="evidence" value="ECO:0007669"/>
    <property type="project" value="TreeGrafter"/>
</dbReference>
<dbReference type="Pfam" id="PF00621">
    <property type="entry name" value="RhoGEF"/>
    <property type="match status" value="1"/>
</dbReference>
<proteinExistence type="predicted"/>
<sequence>MISYQNIYEQLHHITDYVQNIRLPHTYPIQPYLQTIHDNRLYLAITVSGVTFLTTLLIMGKWRRMTRSIRSIVLRTSSSRSEKYDQIRTEIMESEERHVNVLEYIQSMFYKPLEREGLLTPDQLANVFSNTKQVLEIHRQVLQGLQSSKKPFEKTIYAIFSGPLGTQMEQEVGLFCTKHKLKE</sequence>
<gene>
    <name evidence="5" type="ORF">ONB1V03_LOCUS17273</name>
</gene>
<dbReference type="Gene3D" id="1.20.900.10">
    <property type="entry name" value="Dbl homology (DH) domain"/>
    <property type="match status" value="1"/>
</dbReference>
<dbReference type="InterPro" id="IPR051480">
    <property type="entry name" value="Endocytic_GEF_Adapter"/>
</dbReference>
<name>A0A7R9QXB8_9ACAR</name>
<evidence type="ECO:0000256" key="1">
    <source>
        <dbReference type="ARBA" id="ARBA00004496"/>
    </source>
</evidence>
<feature type="transmembrane region" description="Helical" evidence="3">
    <location>
        <begin position="41"/>
        <end position="60"/>
    </location>
</feature>
<evidence type="ECO:0000313" key="6">
    <source>
        <dbReference type="Proteomes" id="UP000728032"/>
    </source>
</evidence>
<dbReference type="SUPFAM" id="SSF48065">
    <property type="entry name" value="DBL homology domain (DH-domain)"/>
    <property type="match status" value="1"/>
</dbReference>
<comment type="subcellular location">
    <subcellularLocation>
        <location evidence="1">Cytoplasm</location>
    </subcellularLocation>
</comment>
<organism evidence="5">
    <name type="scientific">Oppiella nova</name>
    <dbReference type="NCBI Taxonomy" id="334625"/>
    <lineage>
        <taxon>Eukaryota</taxon>
        <taxon>Metazoa</taxon>
        <taxon>Ecdysozoa</taxon>
        <taxon>Arthropoda</taxon>
        <taxon>Chelicerata</taxon>
        <taxon>Arachnida</taxon>
        <taxon>Acari</taxon>
        <taxon>Acariformes</taxon>
        <taxon>Sarcoptiformes</taxon>
        <taxon>Oribatida</taxon>
        <taxon>Brachypylina</taxon>
        <taxon>Oppioidea</taxon>
        <taxon>Oppiidae</taxon>
        <taxon>Oppiella</taxon>
    </lineage>
</organism>
<keyword evidence="6" id="KW-1185">Reference proteome</keyword>